<dbReference type="SUPFAM" id="SSF55060">
    <property type="entry name" value="GHMP Kinase, C-terminal domain"/>
    <property type="match status" value="1"/>
</dbReference>
<dbReference type="EMBL" id="CP111019">
    <property type="protein sequence ID" value="WAR11672.1"/>
    <property type="molecule type" value="Genomic_DNA"/>
</dbReference>
<dbReference type="Gene3D" id="3.30.70.890">
    <property type="entry name" value="GHMP kinase, C-terminal domain"/>
    <property type="match status" value="2"/>
</dbReference>
<gene>
    <name evidence="4" type="ORF">MAR_025852</name>
</gene>
<dbReference type="InterPro" id="IPR014721">
    <property type="entry name" value="Ribsml_uS5_D2-typ_fold_subgr"/>
</dbReference>
<dbReference type="InterPro" id="IPR041431">
    <property type="entry name" value="Mvd1_C"/>
</dbReference>
<accession>A0ABY7ERB4</accession>
<name>A0ABY7ERB4_MYAAR</name>
<dbReference type="Proteomes" id="UP001164746">
    <property type="component" value="Chromosome 8"/>
</dbReference>
<feature type="domain" description="Mvd1 C-terminal" evidence="2">
    <location>
        <begin position="116"/>
        <end position="148"/>
    </location>
</feature>
<dbReference type="Gene3D" id="3.30.230.10">
    <property type="match status" value="1"/>
</dbReference>
<organism evidence="4 5">
    <name type="scientific">Mya arenaria</name>
    <name type="common">Soft-shell clam</name>
    <dbReference type="NCBI Taxonomy" id="6604"/>
    <lineage>
        <taxon>Eukaryota</taxon>
        <taxon>Metazoa</taxon>
        <taxon>Spiralia</taxon>
        <taxon>Lophotrochozoa</taxon>
        <taxon>Mollusca</taxon>
        <taxon>Bivalvia</taxon>
        <taxon>Autobranchia</taxon>
        <taxon>Heteroconchia</taxon>
        <taxon>Euheterodonta</taxon>
        <taxon>Imparidentia</taxon>
        <taxon>Neoheterodontei</taxon>
        <taxon>Myida</taxon>
        <taxon>Myoidea</taxon>
        <taxon>Myidae</taxon>
        <taxon>Mya</taxon>
    </lineage>
</organism>
<dbReference type="InterPro" id="IPR020568">
    <property type="entry name" value="Ribosomal_Su5_D2-typ_SF"/>
</dbReference>
<evidence type="ECO:0000259" key="2">
    <source>
        <dbReference type="Pfam" id="PF18376"/>
    </source>
</evidence>
<protein>
    <submittedName>
        <fullName evidence="4">MVD1-like protein</fullName>
    </submittedName>
</protein>
<feature type="compositionally biased region" description="Basic and acidic residues" evidence="1">
    <location>
        <begin position="341"/>
        <end position="357"/>
    </location>
</feature>
<dbReference type="SUPFAM" id="SSF54211">
    <property type="entry name" value="Ribosomal protein S5 domain 2-like"/>
    <property type="match status" value="1"/>
</dbReference>
<dbReference type="PANTHER" id="PTHR10977">
    <property type="entry name" value="DIPHOSPHOMEVALONATE DECARBOXYLASE"/>
    <property type="match status" value="1"/>
</dbReference>
<proteinExistence type="predicted"/>
<keyword evidence="5" id="KW-1185">Reference proteome</keyword>
<evidence type="ECO:0000256" key="1">
    <source>
        <dbReference type="SAM" id="MobiDB-lite"/>
    </source>
</evidence>
<sequence length="388" mass="42390">MHSTRKHSGVKQRAKETVSCDDSLLSWNVRICSENNFPTAAGLASSAAGYACLAYSLSQLYNVSGDISDIARQGSGSACRSIYGGFVVWDKGELADGKDSIARQIAPHTHWPELRVLILVVSDQKKQTGSTAGMQVTMETSSLMAARLGESNQLHAVCLDSYPPISYMTDVSRLIVNLVHAYNTYHGQNKVAYTFDAGPNACLYLLEEHVPMVTSLVQHFFPPIQGNKEFLTGLPVKKAKLNQELLSTIAVPIQPTGAIKFIIHTQPGPGPTLCSNKDSLLDNAGMPKAVVIETIDEPSTKVGDKDNQTLKNGVSLARTKVKGKGKTLKVLKSEKSVKATKKEINLKTKHERKDKLRSGQNRVSKLGKRRGEHQGRQAQVKRQKTSQK</sequence>
<dbReference type="InterPro" id="IPR053859">
    <property type="entry name" value="MVD-like_N"/>
</dbReference>
<evidence type="ECO:0000313" key="4">
    <source>
        <dbReference type="EMBL" id="WAR11672.1"/>
    </source>
</evidence>
<dbReference type="InterPro" id="IPR036554">
    <property type="entry name" value="GHMP_kinase_C_sf"/>
</dbReference>
<feature type="domain" description="Diphosphomevalonate decarboxylase-like N-terminal" evidence="3">
    <location>
        <begin position="15"/>
        <end position="102"/>
    </location>
</feature>
<feature type="region of interest" description="Disordered" evidence="1">
    <location>
        <begin position="341"/>
        <end position="388"/>
    </location>
</feature>
<feature type="domain" description="Mvd1 C-terminal" evidence="2">
    <location>
        <begin position="149"/>
        <end position="273"/>
    </location>
</feature>
<evidence type="ECO:0000259" key="3">
    <source>
        <dbReference type="Pfam" id="PF22700"/>
    </source>
</evidence>
<dbReference type="Pfam" id="PF18376">
    <property type="entry name" value="MDD_C"/>
    <property type="match status" value="2"/>
</dbReference>
<dbReference type="Pfam" id="PF22700">
    <property type="entry name" value="MVD-like_N"/>
    <property type="match status" value="1"/>
</dbReference>
<reference evidence="4" key="1">
    <citation type="submission" date="2022-11" db="EMBL/GenBank/DDBJ databases">
        <title>Centuries of genome instability and evolution in soft-shell clam transmissible cancer (bioRxiv).</title>
        <authorList>
            <person name="Hart S.F.M."/>
            <person name="Yonemitsu M.A."/>
            <person name="Giersch R.M."/>
            <person name="Beal B.F."/>
            <person name="Arriagada G."/>
            <person name="Davis B.W."/>
            <person name="Ostrander E.A."/>
            <person name="Goff S.P."/>
            <person name="Metzger M.J."/>
        </authorList>
    </citation>
    <scope>NUCLEOTIDE SEQUENCE</scope>
    <source>
        <strain evidence="4">MELC-2E11</strain>
        <tissue evidence="4">Siphon/mantle</tissue>
    </source>
</reference>
<feature type="compositionally biased region" description="Basic residues" evidence="1">
    <location>
        <begin position="379"/>
        <end position="388"/>
    </location>
</feature>
<dbReference type="PANTHER" id="PTHR10977:SF3">
    <property type="entry name" value="DIPHOSPHOMEVALONATE DECARBOXYLASE"/>
    <property type="match status" value="1"/>
</dbReference>
<evidence type="ECO:0000313" key="5">
    <source>
        <dbReference type="Proteomes" id="UP001164746"/>
    </source>
</evidence>